<dbReference type="Pfam" id="PF08378">
    <property type="entry name" value="NERD"/>
    <property type="match status" value="1"/>
</dbReference>
<dbReference type="Proteomes" id="UP000006461">
    <property type="component" value="Chromosome"/>
</dbReference>
<proteinExistence type="predicted"/>
<dbReference type="eggNOG" id="ENOG50321F2">
    <property type="taxonomic scope" value="Bacteria"/>
</dbReference>
<evidence type="ECO:0000256" key="1">
    <source>
        <dbReference type="SAM" id="Phobius"/>
    </source>
</evidence>
<protein>
    <recommendedName>
        <fullName evidence="2">NERD domain-containing protein</fullName>
    </recommendedName>
</protein>
<evidence type="ECO:0000259" key="2">
    <source>
        <dbReference type="Pfam" id="PF08378"/>
    </source>
</evidence>
<gene>
    <name evidence="3" type="ordered locus">MODMU_4142</name>
</gene>
<evidence type="ECO:0000313" key="3">
    <source>
        <dbReference type="EMBL" id="CCH89541.1"/>
    </source>
</evidence>
<evidence type="ECO:0000313" key="4">
    <source>
        <dbReference type="Proteomes" id="UP000006461"/>
    </source>
</evidence>
<feature type="transmembrane region" description="Helical" evidence="1">
    <location>
        <begin position="72"/>
        <end position="94"/>
    </location>
</feature>
<dbReference type="HOGENOM" id="CLU_082384_0_0_11"/>
<name>I4F1M8_MODI5</name>
<keyword evidence="4" id="KW-1185">Reference proteome</keyword>
<dbReference type="EMBL" id="FO203431">
    <property type="protein sequence ID" value="CCH89541.1"/>
    <property type="molecule type" value="Genomic_DNA"/>
</dbReference>
<organism evidence="3 4">
    <name type="scientific">Modestobacter italicus (strain DSM 44449 / CECT 9708 / BC 501)</name>
    <dbReference type="NCBI Taxonomy" id="2732864"/>
    <lineage>
        <taxon>Bacteria</taxon>
        <taxon>Bacillati</taxon>
        <taxon>Actinomycetota</taxon>
        <taxon>Actinomycetes</taxon>
        <taxon>Geodermatophilales</taxon>
        <taxon>Geodermatophilaceae</taxon>
        <taxon>Modestobacter</taxon>
    </lineage>
</organism>
<sequence>MGSLRDRRRYGALRLPVDRRRHERVSWLDTDLRTRRKTLLRSRWKDLAVILVALAASALGMCVTVRHSPLLLGLVLGVYLGAIAVSTVVFLSVVDGSFHPRLGRLVERSIGTNLRRIPGIYGVISDVSFEHVNVDHVVLTSDGCLAIEVKSSFSRRQDLAKVPDLAGKVSQARDGAQRVQRLLRSRGVDLAVRPVLLFTGPGAPFMPPVVQYDDVTITGFTDPAV</sequence>
<dbReference type="InterPro" id="IPR011528">
    <property type="entry name" value="NERD"/>
</dbReference>
<keyword evidence="1" id="KW-1133">Transmembrane helix</keyword>
<feature type="transmembrane region" description="Helical" evidence="1">
    <location>
        <begin position="47"/>
        <end position="66"/>
    </location>
</feature>
<dbReference type="AlphaFoldDB" id="I4F1M8"/>
<accession>I4F1M8</accession>
<reference evidence="3 4" key="1">
    <citation type="journal article" date="2012" name="J. Bacteriol.">
        <title>Genome Sequence of Radiation-Resistant Modestobacter marinus Strain BC501, a Representative Actinobacterium That Thrives on Calcareous Stone Surfaces.</title>
        <authorList>
            <person name="Normand P."/>
            <person name="Gury J."/>
            <person name="Pujic P."/>
            <person name="Chouaia B."/>
            <person name="Crotti E."/>
            <person name="Brusetti L."/>
            <person name="Daffonchio D."/>
            <person name="Vacherie B."/>
            <person name="Barbe V."/>
            <person name="Medigue C."/>
            <person name="Calteau A."/>
            <person name="Ghodhbane-Gtari F."/>
            <person name="Essoussi I."/>
            <person name="Nouioui I."/>
            <person name="Abbassi-Ghozzi I."/>
            <person name="Gtari M."/>
        </authorList>
    </citation>
    <scope>NUCLEOTIDE SEQUENCE [LARGE SCALE GENOMIC DNA]</scope>
    <source>
        <strain evidence="4">BC 501</strain>
    </source>
</reference>
<feature type="domain" description="NERD" evidence="2">
    <location>
        <begin position="103"/>
        <end position="199"/>
    </location>
</feature>
<keyword evidence="1" id="KW-0472">Membrane</keyword>
<dbReference type="KEGG" id="mmar:MODMU_4142"/>
<keyword evidence="1" id="KW-0812">Transmembrane</keyword>
<dbReference type="OMA" id="HLATFCE"/>